<accession>A0A345T3W0</accession>
<evidence type="ECO:0000313" key="2">
    <source>
        <dbReference type="Proteomes" id="UP000249340"/>
    </source>
</evidence>
<dbReference type="AlphaFoldDB" id="A0A345T3W0"/>
<dbReference type="PANTHER" id="PTHR43481">
    <property type="entry name" value="FRUCTOSE-1-PHOSPHATE PHOSPHATASE"/>
    <property type="match status" value="1"/>
</dbReference>
<dbReference type="PRINTS" id="PR00413">
    <property type="entry name" value="HADHALOGNASE"/>
</dbReference>
<dbReference type="InterPro" id="IPR051806">
    <property type="entry name" value="HAD-like_SPP"/>
</dbReference>
<protein>
    <submittedName>
        <fullName evidence="1">HAD family hydrolase</fullName>
    </submittedName>
</protein>
<dbReference type="RefSeq" id="WP_111491382.1">
    <property type="nucleotide sequence ID" value="NZ_CP031264.1"/>
</dbReference>
<dbReference type="NCBIfam" id="TIGR01509">
    <property type="entry name" value="HAD-SF-IA-v3"/>
    <property type="match status" value="1"/>
</dbReference>
<keyword evidence="2" id="KW-1185">Reference proteome</keyword>
<dbReference type="InterPro" id="IPR023198">
    <property type="entry name" value="PGP-like_dom2"/>
</dbReference>
<dbReference type="SFLD" id="SFLDG01129">
    <property type="entry name" value="C1.5:_HAD__Beta-PGM__Phosphata"/>
    <property type="match status" value="1"/>
</dbReference>
<keyword evidence="1" id="KW-0378">Hydrolase</keyword>
<sequence>MDIAADALLFDMDGTLVDSTPAVHRCWTAWMGEYGLTEADFARILTHGRPAVEIIRDVLPPAQLADGGLAAALRRIEELEVADTEGTVALPGAAALLESLPTDRWAVVTSATRALAEVRLAASGLPAPLLVTADDITRGKPDPEPFLLAARQLGVDPARCLVVEDAPAGLAAARAAGMRSVAVTTTHDRAELAADVVVEGLHRIWATDVPSGLRIRAMAV</sequence>
<dbReference type="InterPro" id="IPR023214">
    <property type="entry name" value="HAD_sf"/>
</dbReference>
<evidence type="ECO:0000313" key="1">
    <source>
        <dbReference type="EMBL" id="AXI80665.1"/>
    </source>
</evidence>
<dbReference type="NCBIfam" id="TIGR01549">
    <property type="entry name" value="HAD-SF-IA-v1"/>
    <property type="match status" value="1"/>
</dbReference>
<dbReference type="Gene3D" id="3.40.50.1000">
    <property type="entry name" value="HAD superfamily/HAD-like"/>
    <property type="match status" value="1"/>
</dbReference>
<dbReference type="OrthoDB" id="9800058at2"/>
<dbReference type="SFLD" id="SFLDS00003">
    <property type="entry name" value="Haloacid_Dehalogenase"/>
    <property type="match status" value="1"/>
</dbReference>
<dbReference type="Gene3D" id="1.10.150.240">
    <property type="entry name" value="Putative phosphatase, domain 2"/>
    <property type="match status" value="1"/>
</dbReference>
<dbReference type="SUPFAM" id="SSF56784">
    <property type="entry name" value="HAD-like"/>
    <property type="match status" value="1"/>
</dbReference>
<dbReference type="Proteomes" id="UP000249340">
    <property type="component" value="Chromosome"/>
</dbReference>
<dbReference type="PANTHER" id="PTHR43481:SF4">
    <property type="entry name" value="GLYCEROL-1-PHOSPHATE PHOSPHOHYDROLASE 1-RELATED"/>
    <property type="match status" value="1"/>
</dbReference>
<proteinExistence type="predicted"/>
<organism evidence="1 2">
    <name type="scientific">Peterkaempfera bronchialis</name>
    <dbReference type="NCBI Taxonomy" id="2126346"/>
    <lineage>
        <taxon>Bacteria</taxon>
        <taxon>Bacillati</taxon>
        <taxon>Actinomycetota</taxon>
        <taxon>Actinomycetes</taxon>
        <taxon>Kitasatosporales</taxon>
        <taxon>Streptomycetaceae</taxon>
        <taxon>Peterkaempfera</taxon>
    </lineage>
</organism>
<dbReference type="SFLD" id="SFLDG01135">
    <property type="entry name" value="C1.5.6:_HAD__Beta-PGM__Phospha"/>
    <property type="match status" value="1"/>
</dbReference>
<reference evidence="2" key="1">
    <citation type="submission" date="2018-07" db="EMBL/GenBank/DDBJ databases">
        <title>Streptacidiphilus bronchialis DSM 106435 chromosome.</title>
        <authorList>
            <person name="Batra D."/>
            <person name="Gulvik C.A."/>
        </authorList>
    </citation>
    <scope>NUCLEOTIDE SEQUENCE [LARGE SCALE GENOMIC DNA]</scope>
    <source>
        <strain evidence="2">DSM 106435</strain>
    </source>
</reference>
<name>A0A345T3W0_9ACTN</name>
<dbReference type="InterPro" id="IPR036412">
    <property type="entry name" value="HAD-like_sf"/>
</dbReference>
<gene>
    <name evidence="1" type="ORF">C7M71_028025</name>
</gene>
<dbReference type="InterPro" id="IPR006439">
    <property type="entry name" value="HAD-SF_hydro_IA"/>
</dbReference>
<dbReference type="KEGG" id="stri:C7M71_028025"/>
<dbReference type="GO" id="GO:0050308">
    <property type="term" value="F:sugar-phosphatase activity"/>
    <property type="evidence" value="ECO:0007669"/>
    <property type="project" value="TreeGrafter"/>
</dbReference>
<dbReference type="Pfam" id="PF00702">
    <property type="entry name" value="Hydrolase"/>
    <property type="match status" value="1"/>
</dbReference>
<dbReference type="EMBL" id="CP031264">
    <property type="protein sequence ID" value="AXI80665.1"/>
    <property type="molecule type" value="Genomic_DNA"/>
</dbReference>